<evidence type="ECO:0000256" key="1">
    <source>
        <dbReference type="ARBA" id="ARBA00000971"/>
    </source>
</evidence>
<dbReference type="InterPro" id="IPR046357">
    <property type="entry name" value="PPIase_dom_sf"/>
</dbReference>
<evidence type="ECO:0000259" key="8">
    <source>
        <dbReference type="PROSITE" id="PS50059"/>
    </source>
</evidence>
<protein>
    <recommendedName>
        <fullName evidence="6">Peptidyl-prolyl cis-trans isomerase</fullName>
        <ecNumber evidence="6">5.2.1.8</ecNumber>
    </recommendedName>
</protein>
<keyword evidence="3 5" id="KW-0697">Rotamase</keyword>
<dbReference type="RefSeq" id="WP_345328896.1">
    <property type="nucleotide sequence ID" value="NZ_BAABJI010000001.1"/>
</dbReference>
<evidence type="ECO:0000256" key="5">
    <source>
        <dbReference type="PROSITE-ProRule" id="PRU00277"/>
    </source>
</evidence>
<evidence type="ECO:0000256" key="2">
    <source>
        <dbReference type="ARBA" id="ARBA00006577"/>
    </source>
</evidence>
<dbReference type="Gene3D" id="3.10.50.40">
    <property type="match status" value="2"/>
</dbReference>
<keyword evidence="4 5" id="KW-0413">Isomerase</keyword>
<feature type="chain" id="PRO_5046736641" description="Peptidyl-prolyl cis-trans isomerase" evidence="7">
    <location>
        <begin position="17"/>
        <end position="318"/>
    </location>
</feature>
<dbReference type="PROSITE" id="PS50059">
    <property type="entry name" value="FKBP_PPIASE"/>
    <property type="match status" value="1"/>
</dbReference>
<dbReference type="PANTHER" id="PTHR43811:SF19">
    <property type="entry name" value="39 KDA FK506-BINDING NUCLEAR PROTEIN"/>
    <property type="match status" value="1"/>
</dbReference>
<dbReference type="Proteomes" id="UP001501436">
    <property type="component" value="Unassembled WGS sequence"/>
</dbReference>
<evidence type="ECO:0000313" key="10">
    <source>
        <dbReference type="Proteomes" id="UP001501436"/>
    </source>
</evidence>
<dbReference type="PANTHER" id="PTHR43811">
    <property type="entry name" value="FKBP-TYPE PEPTIDYL-PROLYL CIS-TRANS ISOMERASE FKPA"/>
    <property type="match status" value="1"/>
</dbReference>
<dbReference type="EC" id="5.2.1.8" evidence="6"/>
<dbReference type="InterPro" id="IPR001179">
    <property type="entry name" value="PPIase_FKBP_dom"/>
</dbReference>
<comment type="caution">
    <text evidence="9">The sequence shown here is derived from an EMBL/GenBank/DDBJ whole genome shotgun (WGS) entry which is preliminary data.</text>
</comment>
<organism evidence="9 10">
    <name type="scientific">Mucilaginibacter defluvii</name>
    <dbReference type="NCBI Taxonomy" id="1196019"/>
    <lineage>
        <taxon>Bacteria</taxon>
        <taxon>Pseudomonadati</taxon>
        <taxon>Bacteroidota</taxon>
        <taxon>Sphingobacteriia</taxon>
        <taxon>Sphingobacteriales</taxon>
        <taxon>Sphingobacteriaceae</taxon>
        <taxon>Mucilaginibacter</taxon>
    </lineage>
</organism>
<dbReference type="SUPFAM" id="SSF54534">
    <property type="entry name" value="FKBP-like"/>
    <property type="match status" value="2"/>
</dbReference>
<evidence type="ECO:0000313" key="9">
    <source>
        <dbReference type="EMBL" id="GAA4902543.1"/>
    </source>
</evidence>
<sequence>MKKGFMFFTLAALALASCNGGFKQGPGGLLYNIHTDKEGTTIKEGDFLAVNVIAKNDADSVLSSTYDAGNSTPVLMQKPQSKGDIYAAMQLLSEGDSATIKMNIDSVFPKGQRPPQLKGKYLVYEMKVEKVIPKGKLSDQVFQGRISEYFKKQGEEFKKREPALISKYIAEKDLKVTKTPSGLSYVITKQGSGPQIVEGDTAVVNYTGRLLSGKVFDTSVKDIAEKEKIANPMRKYEPIRVPVGSAGIIKGWADALVLLNKGAKGTFIIPSSSAYGEQGSPNVIPPYSPLAFDIEVVDIVKPKAGVAPQAPAAAPAKK</sequence>
<comment type="catalytic activity">
    <reaction evidence="1 5 6">
        <text>[protein]-peptidylproline (omega=180) = [protein]-peptidylproline (omega=0)</text>
        <dbReference type="Rhea" id="RHEA:16237"/>
        <dbReference type="Rhea" id="RHEA-COMP:10747"/>
        <dbReference type="Rhea" id="RHEA-COMP:10748"/>
        <dbReference type="ChEBI" id="CHEBI:83833"/>
        <dbReference type="ChEBI" id="CHEBI:83834"/>
        <dbReference type="EC" id="5.2.1.8"/>
    </reaction>
</comment>
<evidence type="ECO:0000256" key="6">
    <source>
        <dbReference type="RuleBase" id="RU003915"/>
    </source>
</evidence>
<proteinExistence type="inferred from homology"/>
<evidence type="ECO:0000256" key="3">
    <source>
        <dbReference type="ARBA" id="ARBA00023110"/>
    </source>
</evidence>
<dbReference type="Pfam" id="PF00254">
    <property type="entry name" value="FKBP_C"/>
    <property type="match status" value="1"/>
</dbReference>
<evidence type="ECO:0000256" key="4">
    <source>
        <dbReference type="ARBA" id="ARBA00023235"/>
    </source>
</evidence>
<reference evidence="10" key="1">
    <citation type="journal article" date="2019" name="Int. J. Syst. Evol. Microbiol.">
        <title>The Global Catalogue of Microorganisms (GCM) 10K type strain sequencing project: providing services to taxonomists for standard genome sequencing and annotation.</title>
        <authorList>
            <consortium name="The Broad Institute Genomics Platform"/>
            <consortium name="The Broad Institute Genome Sequencing Center for Infectious Disease"/>
            <person name="Wu L."/>
            <person name="Ma J."/>
        </authorList>
    </citation>
    <scope>NUCLEOTIDE SEQUENCE [LARGE SCALE GENOMIC DNA]</scope>
    <source>
        <strain evidence="10">JCM 18283</strain>
    </source>
</reference>
<name>A0ABP9FGW0_9SPHI</name>
<feature type="domain" description="PPIase FKBP-type" evidence="8">
    <location>
        <begin position="199"/>
        <end position="300"/>
    </location>
</feature>
<dbReference type="EMBL" id="BAABJI010000001">
    <property type="protein sequence ID" value="GAA4902543.1"/>
    <property type="molecule type" value="Genomic_DNA"/>
</dbReference>
<gene>
    <name evidence="9" type="ORF">GCM10023313_01260</name>
</gene>
<accession>A0ABP9FGW0</accession>
<evidence type="ECO:0000256" key="7">
    <source>
        <dbReference type="SAM" id="SignalP"/>
    </source>
</evidence>
<comment type="similarity">
    <text evidence="2 6">Belongs to the FKBP-type PPIase family.</text>
</comment>
<feature type="signal peptide" evidence="7">
    <location>
        <begin position="1"/>
        <end position="16"/>
    </location>
</feature>
<keyword evidence="7" id="KW-0732">Signal</keyword>
<keyword evidence="10" id="KW-1185">Reference proteome</keyword>
<dbReference type="PROSITE" id="PS51257">
    <property type="entry name" value="PROKAR_LIPOPROTEIN"/>
    <property type="match status" value="1"/>
</dbReference>